<comment type="caution">
    <text evidence="2">The sequence shown here is derived from an EMBL/GenBank/DDBJ whole genome shotgun (WGS) entry which is preliminary data.</text>
</comment>
<accession>A0A2C6L978</accession>
<evidence type="ECO:0000256" key="1">
    <source>
        <dbReference type="SAM" id="MobiDB-lite"/>
    </source>
</evidence>
<dbReference type="AlphaFoldDB" id="A0A2C6L978"/>
<sequence>MEGNSSSDLHVSGGTQDNETQQDGSLRGKAGSSSDGTKAVVLIERGGTSGVRGGGKPRGGGGLAAIMAAVAAAEGGGRGGIEGGGGDEEIEISIEGLLADDGGCGGQKSASTIDEAVVYLRHALGSSTRSS</sequence>
<dbReference type="EMBL" id="MIGC01001001">
    <property type="protein sequence ID" value="PHJ23805.1"/>
    <property type="molecule type" value="Genomic_DNA"/>
</dbReference>
<evidence type="ECO:0000313" key="2">
    <source>
        <dbReference type="EMBL" id="PHJ23805.1"/>
    </source>
</evidence>
<protein>
    <submittedName>
        <fullName evidence="2">Uncharacterized protein</fullName>
    </submittedName>
</protein>
<name>A0A2C6L978_9APIC</name>
<dbReference type="VEuPathDB" id="ToxoDB:CSUI_002348"/>
<feature type="region of interest" description="Disordered" evidence="1">
    <location>
        <begin position="1"/>
        <end position="57"/>
    </location>
</feature>
<feature type="compositionally biased region" description="Polar residues" evidence="1">
    <location>
        <begin position="1"/>
        <end position="24"/>
    </location>
</feature>
<dbReference type="RefSeq" id="XP_067925479.1">
    <property type="nucleotide sequence ID" value="XM_068062550.1"/>
</dbReference>
<organism evidence="2 3">
    <name type="scientific">Cystoisospora suis</name>
    <dbReference type="NCBI Taxonomy" id="483139"/>
    <lineage>
        <taxon>Eukaryota</taxon>
        <taxon>Sar</taxon>
        <taxon>Alveolata</taxon>
        <taxon>Apicomplexa</taxon>
        <taxon>Conoidasida</taxon>
        <taxon>Coccidia</taxon>
        <taxon>Eucoccidiorida</taxon>
        <taxon>Eimeriorina</taxon>
        <taxon>Sarcocystidae</taxon>
        <taxon>Cystoisospora</taxon>
    </lineage>
</organism>
<reference evidence="2 3" key="1">
    <citation type="journal article" date="2017" name="Int. J. Parasitol.">
        <title>The genome of the protozoan parasite Cystoisospora suis and a reverse vaccinology approach to identify vaccine candidates.</title>
        <authorList>
            <person name="Palmieri N."/>
            <person name="Shrestha A."/>
            <person name="Ruttkowski B."/>
            <person name="Beck T."/>
            <person name="Vogl C."/>
            <person name="Tomley F."/>
            <person name="Blake D.P."/>
            <person name="Joachim A."/>
        </authorList>
    </citation>
    <scope>NUCLEOTIDE SEQUENCE [LARGE SCALE GENOMIC DNA]</scope>
    <source>
        <strain evidence="2 3">Wien I</strain>
    </source>
</reference>
<evidence type="ECO:0000313" key="3">
    <source>
        <dbReference type="Proteomes" id="UP000221165"/>
    </source>
</evidence>
<feature type="compositionally biased region" description="Gly residues" evidence="1">
    <location>
        <begin position="47"/>
        <end position="57"/>
    </location>
</feature>
<keyword evidence="3" id="KW-1185">Reference proteome</keyword>
<gene>
    <name evidence="2" type="ORF">CSUI_002348</name>
</gene>
<dbReference type="Proteomes" id="UP000221165">
    <property type="component" value="Unassembled WGS sequence"/>
</dbReference>
<proteinExistence type="predicted"/>
<dbReference type="GeneID" id="94425761"/>